<dbReference type="GO" id="GO:0016020">
    <property type="term" value="C:membrane"/>
    <property type="evidence" value="ECO:0007669"/>
    <property type="project" value="InterPro"/>
</dbReference>
<dbReference type="PROSITE" id="PS51094">
    <property type="entry name" value="PTS_EIIA_TYPE_2"/>
    <property type="match status" value="1"/>
</dbReference>
<dbReference type="PROSITE" id="PS00372">
    <property type="entry name" value="PTS_EIIA_TYPE_2_HIS"/>
    <property type="match status" value="1"/>
</dbReference>
<dbReference type="NCBIfam" id="TIGR00848">
    <property type="entry name" value="fruA"/>
    <property type="match status" value="1"/>
</dbReference>
<gene>
    <name evidence="7" type="ORF">K8U80_06795</name>
</gene>
<dbReference type="InterPro" id="IPR004715">
    <property type="entry name" value="PTS_IIA_fruc"/>
</dbReference>
<dbReference type="PANTHER" id="PTHR47738">
    <property type="entry name" value="PTS SYSTEM FRUCTOSE-LIKE EIIA COMPONENT-RELATED"/>
    <property type="match status" value="1"/>
</dbReference>
<keyword evidence="4" id="KW-0808">Transferase</keyword>
<accession>A0A921LRL4</accession>
<evidence type="ECO:0000256" key="5">
    <source>
        <dbReference type="ARBA" id="ARBA00022683"/>
    </source>
</evidence>
<keyword evidence="2" id="KW-0597">Phosphoprotein</keyword>
<dbReference type="AlphaFoldDB" id="A0A921LRL4"/>
<dbReference type="EMBL" id="DYVF01000043">
    <property type="protein sequence ID" value="HJG31089.1"/>
    <property type="molecule type" value="Genomic_DNA"/>
</dbReference>
<dbReference type="PANTHER" id="PTHR47738:SF2">
    <property type="entry name" value="PTS SYSTEM FRUCTOSE-LIKE EIIA COMPONENT"/>
    <property type="match status" value="1"/>
</dbReference>
<feature type="domain" description="PTS EIIA type-2" evidence="6">
    <location>
        <begin position="4"/>
        <end position="151"/>
    </location>
</feature>
<comment type="caution">
    <text evidence="7">The sequence shown here is derived from an EMBL/GenBank/DDBJ whole genome shotgun (WGS) entry which is preliminary data.</text>
</comment>
<dbReference type="Pfam" id="PF00359">
    <property type="entry name" value="PTS_EIIA_2"/>
    <property type="match status" value="1"/>
</dbReference>
<reference evidence="7" key="2">
    <citation type="submission" date="2021-09" db="EMBL/GenBank/DDBJ databases">
        <authorList>
            <person name="Gilroy R."/>
        </authorList>
    </citation>
    <scope>NUCLEOTIDE SEQUENCE</scope>
    <source>
        <strain evidence="7">ChiGjej2B2-7701</strain>
    </source>
</reference>
<protein>
    <submittedName>
        <fullName evidence="7">PTS sugar transporter subunit IIA</fullName>
    </submittedName>
</protein>
<evidence type="ECO:0000256" key="4">
    <source>
        <dbReference type="ARBA" id="ARBA00022679"/>
    </source>
</evidence>
<organism evidence="7 8">
    <name type="scientific">Collinsella ihumii</name>
    <dbReference type="NCBI Taxonomy" id="1720204"/>
    <lineage>
        <taxon>Bacteria</taxon>
        <taxon>Bacillati</taxon>
        <taxon>Actinomycetota</taxon>
        <taxon>Coriobacteriia</taxon>
        <taxon>Coriobacteriales</taxon>
        <taxon>Coriobacteriaceae</taxon>
        <taxon>Collinsella</taxon>
    </lineage>
</organism>
<reference evidence="7" key="1">
    <citation type="journal article" date="2021" name="PeerJ">
        <title>Extensive microbial diversity within the chicken gut microbiome revealed by metagenomics and culture.</title>
        <authorList>
            <person name="Gilroy R."/>
            <person name="Ravi A."/>
            <person name="Getino M."/>
            <person name="Pursley I."/>
            <person name="Horton D.L."/>
            <person name="Alikhan N.F."/>
            <person name="Baker D."/>
            <person name="Gharbi K."/>
            <person name="Hall N."/>
            <person name="Watson M."/>
            <person name="Adriaenssens E.M."/>
            <person name="Foster-Nyarko E."/>
            <person name="Jarju S."/>
            <person name="Secka A."/>
            <person name="Antonio M."/>
            <person name="Oren A."/>
            <person name="Chaudhuri R.R."/>
            <person name="La Ragione R."/>
            <person name="Hildebrand F."/>
            <person name="Pallen M.J."/>
        </authorList>
    </citation>
    <scope>NUCLEOTIDE SEQUENCE</scope>
    <source>
        <strain evidence="7">ChiGjej2B2-7701</strain>
    </source>
</reference>
<evidence type="ECO:0000313" key="8">
    <source>
        <dbReference type="Proteomes" id="UP000746751"/>
    </source>
</evidence>
<proteinExistence type="predicted"/>
<dbReference type="InterPro" id="IPR051541">
    <property type="entry name" value="PTS_SugarTrans_NitroReg"/>
</dbReference>
<evidence type="ECO:0000256" key="1">
    <source>
        <dbReference type="ARBA" id="ARBA00022448"/>
    </source>
</evidence>
<keyword evidence="3 7" id="KW-0762">Sugar transport</keyword>
<evidence type="ECO:0000256" key="2">
    <source>
        <dbReference type="ARBA" id="ARBA00022553"/>
    </source>
</evidence>
<sequence length="158" mass="16978">MNSEVLSPELVWTDIQAADKFEALELMSKRLQQQGIVSDARVFLADVLDREASGATGIGNGVAIPHGKSSSVLKDRIAIGILGKPIDWETLDGRPVTTILLFAVDSQRETAYNTHLKMMASVAQALAHNSVIDSLTHAKAPADAINALEPYLNKENAS</sequence>
<dbReference type="GO" id="GO:0009401">
    <property type="term" value="P:phosphoenolpyruvate-dependent sugar phosphotransferase system"/>
    <property type="evidence" value="ECO:0007669"/>
    <property type="project" value="UniProtKB-KW"/>
</dbReference>
<dbReference type="Proteomes" id="UP000746751">
    <property type="component" value="Unassembled WGS sequence"/>
</dbReference>
<dbReference type="InterPro" id="IPR002178">
    <property type="entry name" value="PTS_EIIA_type-2_dom"/>
</dbReference>
<dbReference type="Gene3D" id="3.40.930.10">
    <property type="entry name" value="Mannitol-specific EII, Chain A"/>
    <property type="match status" value="1"/>
</dbReference>
<name>A0A921LRL4_9ACTN</name>
<dbReference type="InterPro" id="IPR016152">
    <property type="entry name" value="PTrfase/Anion_transptr"/>
</dbReference>
<dbReference type="GO" id="GO:0008982">
    <property type="term" value="F:protein-N(PI)-phosphohistidine-sugar phosphotransferase activity"/>
    <property type="evidence" value="ECO:0007669"/>
    <property type="project" value="InterPro"/>
</dbReference>
<evidence type="ECO:0000256" key="3">
    <source>
        <dbReference type="ARBA" id="ARBA00022597"/>
    </source>
</evidence>
<dbReference type="CDD" id="cd00211">
    <property type="entry name" value="PTS_IIA_fru"/>
    <property type="match status" value="1"/>
</dbReference>
<evidence type="ECO:0000313" key="7">
    <source>
        <dbReference type="EMBL" id="HJG31089.1"/>
    </source>
</evidence>
<evidence type="ECO:0000259" key="6">
    <source>
        <dbReference type="PROSITE" id="PS51094"/>
    </source>
</evidence>
<keyword evidence="1" id="KW-0813">Transport</keyword>
<dbReference type="SUPFAM" id="SSF55804">
    <property type="entry name" value="Phoshotransferase/anion transport protein"/>
    <property type="match status" value="1"/>
</dbReference>
<keyword evidence="5" id="KW-0598">Phosphotransferase system</keyword>